<evidence type="ECO:0000256" key="5">
    <source>
        <dbReference type="ARBA" id="ARBA00023186"/>
    </source>
</evidence>
<dbReference type="InterPro" id="IPR050643">
    <property type="entry name" value="Periplasmic_pilus_chap"/>
</dbReference>
<dbReference type="Gene3D" id="2.60.40.10">
    <property type="entry name" value="Immunoglobulins"/>
    <property type="match status" value="2"/>
</dbReference>
<dbReference type="Pfam" id="PF00345">
    <property type="entry name" value="PapD_N"/>
    <property type="match status" value="1"/>
</dbReference>
<feature type="chain" id="PRO_5013055191" evidence="6">
    <location>
        <begin position="29"/>
        <end position="244"/>
    </location>
</feature>
<dbReference type="InterPro" id="IPR016148">
    <property type="entry name" value="Pili_assmbl_chaperone_C"/>
</dbReference>
<dbReference type="SUPFAM" id="SSF49584">
    <property type="entry name" value="Periplasmic chaperone C-domain"/>
    <property type="match status" value="1"/>
</dbReference>
<name>A0A250B2P6_9GAMM</name>
<dbReference type="InterPro" id="IPR016147">
    <property type="entry name" value="Pili_assmbl_chaperone_N"/>
</dbReference>
<dbReference type="EMBL" id="CP014136">
    <property type="protein sequence ID" value="ATA20434.1"/>
    <property type="molecule type" value="Genomic_DNA"/>
</dbReference>
<dbReference type="InterPro" id="IPR013783">
    <property type="entry name" value="Ig-like_fold"/>
</dbReference>
<dbReference type="InterPro" id="IPR008962">
    <property type="entry name" value="PapD-like_sf"/>
</dbReference>
<organism evidence="9 10">
    <name type="scientific">Gibbsiella quercinecans</name>
    <dbReference type="NCBI Taxonomy" id="929813"/>
    <lineage>
        <taxon>Bacteria</taxon>
        <taxon>Pseudomonadati</taxon>
        <taxon>Pseudomonadota</taxon>
        <taxon>Gammaproteobacteria</taxon>
        <taxon>Enterobacterales</taxon>
        <taxon>Yersiniaceae</taxon>
        <taxon>Gibbsiella</taxon>
    </lineage>
</organism>
<dbReference type="GO" id="GO:0030288">
    <property type="term" value="C:outer membrane-bounded periplasmic space"/>
    <property type="evidence" value="ECO:0007669"/>
    <property type="project" value="InterPro"/>
</dbReference>
<evidence type="ECO:0000256" key="4">
    <source>
        <dbReference type="ARBA" id="ARBA00022764"/>
    </source>
</evidence>
<evidence type="ECO:0000256" key="1">
    <source>
        <dbReference type="ARBA" id="ARBA00004418"/>
    </source>
</evidence>
<evidence type="ECO:0000259" key="8">
    <source>
        <dbReference type="Pfam" id="PF02753"/>
    </source>
</evidence>
<accession>A0A250B2P6</accession>
<evidence type="ECO:0000313" key="9">
    <source>
        <dbReference type="EMBL" id="ATA20434.1"/>
    </source>
</evidence>
<feature type="signal peptide" evidence="6">
    <location>
        <begin position="1"/>
        <end position="28"/>
    </location>
</feature>
<dbReference type="PRINTS" id="PR00969">
    <property type="entry name" value="CHAPERONPILI"/>
</dbReference>
<dbReference type="AlphaFoldDB" id="A0A250B2P6"/>
<keyword evidence="4" id="KW-0574">Periplasm</keyword>
<dbReference type="PANTHER" id="PTHR30251:SF2">
    <property type="entry name" value="FIMBRIAL CHAPERONE YADV-RELATED"/>
    <property type="match status" value="1"/>
</dbReference>
<evidence type="ECO:0000259" key="7">
    <source>
        <dbReference type="Pfam" id="PF00345"/>
    </source>
</evidence>
<dbReference type="GO" id="GO:0071555">
    <property type="term" value="P:cell wall organization"/>
    <property type="evidence" value="ECO:0007669"/>
    <property type="project" value="InterPro"/>
</dbReference>
<feature type="domain" description="Pili assembly chaperone N-terminal" evidence="7">
    <location>
        <begin position="30"/>
        <end position="152"/>
    </location>
</feature>
<proteinExistence type="inferred from homology"/>
<protein>
    <submittedName>
        <fullName evidence="9">Molecular chaperone</fullName>
    </submittedName>
</protein>
<feature type="domain" description="Pili assembly chaperone C-terminal" evidence="8">
    <location>
        <begin position="174"/>
        <end position="235"/>
    </location>
</feature>
<comment type="similarity">
    <text evidence="2">Belongs to the periplasmic pilus chaperone family.</text>
</comment>
<sequence>MAHTARTATHLVVLLLCLLFTTLNTASASVTLLGNRVIYPAQAREKTLQFSNDDATPALIQIWLDINNPKSTPETADAPFIASPQIFRMEPHSGQMARLVFSGQKTLPTDRESLFHLNFLQVPAVKQTDSDKNKLMLLLTNRLKVFYRPEGLAGEANHVVDQLTIQRAGKALRVSNPTPYYANISYAAAEMGGKHAKIPQAEMIAPFSEATWPLAQFPAGEVKITLRVVNDYGVEVTRTLTPSH</sequence>
<dbReference type="RefSeq" id="WP_095847023.1">
    <property type="nucleotide sequence ID" value="NZ_CP014136.1"/>
</dbReference>
<evidence type="ECO:0000256" key="3">
    <source>
        <dbReference type="ARBA" id="ARBA00022729"/>
    </source>
</evidence>
<comment type="subcellular location">
    <subcellularLocation>
        <location evidence="1">Periplasm</location>
    </subcellularLocation>
</comment>
<dbReference type="OrthoDB" id="9131059at2"/>
<dbReference type="KEGG" id="gqu:AWC35_14390"/>
<keyword evidence="3 6" id="KW-0732">Signal</keyword>
<gene>
    <name evidence="9" type="ORF">AWC35_14390</name>
</gene>
<dbReference type="PANTHER" id="PTHR30251">
    <property type="entry name" value="PILUS ASSEMBLY CHAPERONE"/>
    <property type="match status" value="1"/>
</dbReference>
<evidence type="ECO:0000256" key="6">
    <source>
        <dbReference type="SAM" id="SignalP"/>
    </source>
</evidence>
<dbReference type="Proteomes" id="UP000217182">
    <property type="component" value="Chromosome"/>
</dbReference>
<dbReference type="Pfam" id="PF02753">
    <property type="entry name" value="PapD_C"/>
    <property type="match status" value="1"/>
</dbReference>
<keyword evidence="10" id="KW-1185">Reference proteome</keyword>
<dbReference type="InterPro" id="IPR001829">
    <property type="entry name" value="Pili_assmbl_chaperone_bac"/>
</dbReference>
<dbReference type="InterPro" id="IPR036316">
    <property type="entry name" value="Pili_assmbl_chap_C_dom_sf"/>
</dbReference>
<evidence type="ECO:0000313" key="10">
    <source>
        <dbReference type="Proteomes" id="UP000217182"/>
    </source>
</evidence>
<keyword evidence="5" id="KW-0143">Chaperone</keyword>
<dbReference type="SUPFAM" id="SSF49354">
    <property type="entry name" value="PapD-like"/>
    <property type="match status" value="1"/>
</dbReference>
<reference evidence="9 10" key="1">
    <citation type="submission" date="2016-01" db="EMBL/GenBank/DDBJ databases">
        <authorList>
            <person name="Oliw E.H."/>
        </authorList>
    </citation>
    <scope>NUCLEOTIDE SEQUENCE [LARGE SCALE GENOMIC DNA]</scope>
    <source>
        <strain evidence="9 10">FRB97</strain>
    </source>
</reference>
<evidence type="ECO:0000256" key="2">
    <source>
        <dbReference type="ARBA" id="ARBA00007399"/>
    </source>
</evidence>